<dbReference type="EMBL" id="MWQN01000001">
    <property type="protein sequence ID" value="OPC83481.1"/>
    <property type="molecule type" value="Genomic_DNA"/>
</dbReference>
<reference evidence="1 2" key="1">
    <citation type="submission" date="2017-03" db="EMBL/GenBank/DDBJ databases">
        <title>Draft genome sequence of Streptomyces scabrisporus NF3, endophyte isolated from Amphipterygium adstringens.</title>
        <authorList>
            <person name="Vazquez M."/>
            <person name="Ceapa C.D."/>
            <person name="Rodriguez Luna D."/>
            <person name="Sanchez Esquivel S."/>
        </authorList>
    </citation>
    <scope>NUCLEOTIDE SEQUENCE [LARGE SCALE GENOMIC DNA]</scope>
    <source>
        <strain evidence="1 2">NF3</strain>
    </source>
</reference>
<dbReference type="Pfam" id="PF07070">
    <property type="entry name" value="Spo0M"/>
    <property type="match status" value="1"/>
</dbReference>
<dbReference type="InterPro" id="IPR009776">
    <property type="entry name" value="Spore_0_M"/>
</dbReference>
<organism evidence="1 2">
    <name type="scientific">Embleya scabrispora</name>
    <dbReference type="NCBI Taxonomy" id="159449"/>
    <lineage>
        <taxon>Bacteria</taxon>
        <taxon>Bacillati</taxon>
        <taxon>Actinomycetota</taxon>
        <taxon>Actinomycetes</taxon>
        <taxon>Kitasatosporales</taxon>
        <taxon>Streptomycetaceae</taxon>
        <taxon>Embleya</taxon>
    </lineage>
</organism>
<evidence type="ECO:0000313" key="2">
    <source>
        <dbReference type="Proteomes" id="UP000190037"/>
    </source>
</evidence>
<dbReference type="AlphaFoldDB" id="A0A1T3P3D7"/>
<evidence type="ECO:0000313" key="1">
    <source>
        <dbReference type="EMBL" id="OPC83481.1"/>
    </source>
</evidence>
<dbReference type="PANTHER" id="PTHR40053">
    <property type="entry name" value="SPORULATION-CONTROL PROTEIN SPO0M"/>
    <property type="match status" value="1"/>
</dbReference>
<accession>A0A1T3P3D7</accession>
<dbReference type="STRING" id="159449.B4N89_23335"/>
<protein>
    <submittedName>
        <fullName evidence="1">Sporulation protein</fullName>
    </submittedName>
</protein>
<dbReference type="OrthoDB" id="3431481at2"/>
<comment type="caution">
    <text evidence="1">The sequence shown here is derived from an EMBL/GenBank/DDBJ whole genome shotgun (WGS) entry which is preliminary data.</text>
</comment>
<name>A0A1T3P3D7_9ACTN</name>
<gene>
    <name evidence="1" type="ORF">B4N89_23335</name>
</gene>
<dbReference type="Proteomes" id="UP000190037">
    <property type="component" value="Unassembled WGS sequence"/>
</dbReference>
<keyword evidence="2" id="KW-1185">Reference proteome</keyword>
<dbReference type="RefSeq" id="WP_078977768.1">
    <property type="nucleotide sequence ID" value="NZ_MWQN01000001.1"/>
</dbReference>
<sequence>MVFKKLMASMGAGGASVETELHAAETTPGGVVEGRIRIQGGKVDQEIEGLFVGFQAVVEVETQDGEQRRNVEFGRQQVGGAFTLREGATHDLDFRLPVPWEAPLTTFRGVPLRGTTVGVRTELAIDRAIDKGDLDPVAVGAFPAQALILDAFGDLGFHFRAADLELGHIRGTDQRLPFYQEIEFTPPQAYARGINEVELTFVSNEHRTEVILEIDKKGGALSGGSDAIRRFTVEHAGAHQTDWNAYLHGWFQELGQRRGWF</sequence>
<dbReference type="PANTHER" id="PTHR40053:SF1">
    <property type="entry name" value="SPORULATION-CONTROL PROTEIN SPO0M"/>
    <property type="match status" value="1"/>
</dbReference>
<proteinExistence type="predicted"/>